<evidence type="ECO:0000313" key="3">
    <source>
        <dbReference type="EMBL" id="AKU70053.1"/>
    </source>
</evidence>
<protein>
    <submittedName>
        <fullName evidence="3">DNA methylase</fullName>
    </submittedName>
</protein>
<dbReference type="eggNOG" id="COG0389">
    <property type="taxonomic scope" value="Bacteria"/>
</dbReference>
<evidence type="ECO:0000313" key="4">
    <source>
        <dbReference type="EMBL" id="QUB85662.1"/>
    </source>
</evidence>
<dbReference type="AlphaFoldDB" id="A0A0K1NMF6"/>
<dbReference type="Proteomes" id="UP000682005">
    <property type="component" value="Chromosome 2"/>
</dbReference>
<dbReference type="PANTHER" id="PTHR11076">
    <property type="entry name" value="DNA REPAIR POLYMERASE UMUC / TRANSFERASE FAMILY MEMBER"/>
    <property type="match status" value="1"/>
</dbReference>
<dbReference type="GO" id="GO:0009432">
    <property type="term" value="P:SOS response"/>
    <property type="evidence" value="ECO:0007669"/>
    <property type="project" value="TreeGrafter"/>
</dbReference>
<feature type="domain" description="UmuC" evidence="2">
    <location>
        <begin position="12"/>
        <end position="239"/>
    </location>
</feature>
<dbReference type="InterPro" id="IPR001126">
    <property type="entry name" value="UmuC"/>
</dbReference>
<evidence type="ECO:0000259" key="2">
    <source>
        <dbReference type="PROSITE" id="PS50173"/>
    </source>
</evidence>
<dbReference type="GO" id="GO:0003684">
    <property type="term" value="F:damaged DNA binding"/>
    <property type="evidence" value="ECO:0007669"/>
    <property type="project" value="InterPro"/>
</dbReference>
<dbReference type="OrthoDB" id="9808813at2"/>
<gene>
    <name evidence="3" type="ORF">ADJ77_09510</name>
    <name evidence="4" type="ORF">J5A51_05345</name>
</gene>
<dbReference type="Gene3D" id="3.30.70.270">
    <property type="match status" value="1"/>
</dbReference>
<dbReference type="InterPro" id="IPR043502">
    <property type="entry name" value="DNA/RNA_pol_sf"/>
</dbReference>
<dbReference type="GO" id="GO:0042276">
    <property type="term" value="P:error-prone translesion synthesis"/>
    <property type="evidence" value="ECO:0007669"/>
    <property type="project" value="TreeGrafter"/>
</dbReference>
<dbReference type="Proteomes" id="UP000060345">
    <property type="component" value="Chromosome 2"/>
</dbReference>
<comment type="similarity">
    <text evidence="1">Belongs to the DNA polymerase type-Y family.</text>
</comment>
<dbReference type="Gene3D" id="1.10.150.20">
    <property type="entry name" value="5' to 3' exonuclease, C-terminal subdomain"/>
    <property type="match status" value="1"/>
</dbReference>
<dbReference type="Pfam" id="PF00817">
    <property type="entry name" value="IMS"/>
    <property type="match status" value="1"/>
</dbReference>
<name>A0A0K1NMF6_9BACT</name>
<dbReference type="GO" id="GO:0005829">
    <property type="term" value="C:cytosol"/>
    <property type="evidence" value="ECO:0007669"/>
    <property type="project" value="TreeGrafter"/>
</dbReference>
<evidence type="ECO:0000313" key="5">
    <source>
        <dbReference type="Proteomes" id="UP000060345"/>
    </source>
</evidence>
<dbReference type="InterPro" id="IPR043128">
    <property type="entry name" value="Rev_trsase/Diguanyl_cyclase"/>
</dbReference>
<keyword evidence="6" id="KW-1185">Reference proteome</keyword>
<dbReference type="SUPFAM" id="SSF56672">
    <property type="entry name" value="DNA/RNA polymerases"/>
    <property type="match status" value="1"/>
</dbReference>
<dbReference type="PROSITE" id="PS50173">
    <property type="entry name" value="UMUC"/>
    <property type="match status" value="1"/>
</dbReference>
<sequence>MSSSRKSSSRTYIAIDLKSFYASVECVGRELDPMTTNLVVADVGRTEKTICLAVSPSLKAYGLPGRARLFEVVQRLREVNEERRTSAGKTFTGKSYDAKELEQHPDWAVDYVTAMPRMAHYIQYSAKIYNVYLRYIAPEDIHVYSIDEVFIDATSYLYSYRMTAHELARKMIRDVLRETGITATAGIGTNMYLCKVAMDIVAKHIPADKDGVRIAELDEKSYREKLWNHRPLTDFWRVGRGIAQRLYSYGIDTMGKIARCSIHQEELLYKLFGVNAELLIDHAWGWEPCTMEMVKAYRPESCSMSSGQVLQDAYTFRKARVVVQEMADAIALDLVEKRCVTDQLVLYVGYDRESLTSSAGKGYAGPVAVDWYGRKVPKSAHGTANLHRFTSSARLIGEAVLALYDEVVDKRLLIRRLSISTNHVISEERMKQKTHKPVELDMFTDYEAVRREQEVEAAELVRERRIQETIINIKNRFGKNSLLRGLNFDEGSTARDRNKQIGGHKA</sequence>
<evidence type="ECO:0000313" key="6">
    <source>
        <dbReference type="Proteomes" id="UP000682005"/>
    </source>
</evidence>
<dbReference type="InterPro" id="IPR050116">
    <property type="entry name" value="DNA_polymerase-Y"/>
</dbReference>
<dbReference type="GO" id="GO:0006281">
    <property type="term" value="P:DNA repair"/>
    <property type="evidence" value="ECO:0007669"/>
    <property type="project" value="InterPro"/>
</dbReference>
<dbReference type="GO" id="GO:0008168">
    <property type="term" value="F:methyltransferase activity"/>
    <property type="evidence" value="ECO:0007669"/>
    <property type="project" value="UniProtKB-KW"/>
</dbReference>
<dbReference type="RefSeq" id="WP_025079237.1">
    <property type="nucleotide sequence ID" value="NZ_BAKO01000066.1"/>
</dbReference>
<organism evidence="3 5">
    <name type="scientific">Prevotella fusca JCM 17724</name>
    <dbReference type="NCBI Taxonomy" id="1236517"/>
    <lineage>
        <taxon>Bacteria</taxon>
        <taxon>Pseudomonadati</taxon>
        <taxon>Bacteroidota</taxon>
        <taxon>Bacteroidia</taxon>
        <taxon>Bacteroidales</taxon>
        <taxon>Prevotellaceae</taxon>
        <taxon>Prevotella</taxon>
    </lineage>
</organism>
<dbReference type="EMBL" id="CP072369">
    <property type="protein sequence ID" value="QUB85662.1"/>
    <property type="molecule type" value="Genomic_DNA"/>
</dbReference>
<dbReference type="KEGG" id="pfus:ADJ77_09510"/>
<keyword evidence="3" id="KW-0489">Methyltransferase</keyword>
<dbReference type="PANTHER" id="PTHR11076:SF35">
    <property type="entry name" value="DNA REPAIR PROTEIN HOMOLOG YOBH"/>
    <property type="match status" value="1"/>
</dbReference>
<evidence type="ECO:0000256" key="1">
    <source>
        <dbReference type="ARBA" id="ARBA00010945"/>
    </source>
</evidence>
<keyword evidence="3" id="KW-0808">Transferase</keyword>
<dbReference type="GO" id="GO:0003887">
    <property type="term" value="F:DNA-directed DNA polymerase activity"/>
    <property type="evidence" value="ECO:0007669"/>
    <property type="project" value="TreeGrafter"/>
</dbReference>
<dbReference type="STRING" id="1236517.ADJ77_09510"/>
<proteinExistence type="inferred from homology"/>
<reference evidence="4 6" key="2">
    <citation type="submission" date="2021-03" db="EMBL/GenBank/DDBJ databases">
        <title>Human Oral Microbial Genomes.</title>
        <authorList>
            <person name="Johnston C.D."/>
            <person name="Chen T."/>
            <person name="Dewhirst F.E."/>
        </authorList>
    </citation>
    <scope>NUCLEOTIDE SEQUENCE [LARGE SCALE GENOMIC DNA]</scope>
    <source>
        <strain evidence="4 6">W1435</strain>
    </source>
</reference>
<dbReference type="GO" id="GO:0032259">
    <property type="term" value="P:methylation"/>
    <property type="evidence" value="ECO:0007669"/>
    <property type="project" value="UniProtKB-KW"/>
</dbReference>
<accession>A0A0K1NMF6</accession>
<dbReference type="EMBL" id="CP012075">
    <property type="protein sequence ID" value="AKU70053.1"/>
    <property type="molecule type" value="Genomic_DNA"/>
</dbReference>
<reference evidence="3 5" key="1">
    <citation type="submission" date="2015-07" db="EMBL/GenBank/DDBJ databases">
        <authorList>
            <person name="Noorani M."/>
        </authorList>
    </citation>
    <scope>NUCLEOTIDE SEQUENCE [LARGE SCALE GENOMIC DNA]</scope>
    <source>
        <strain evidence="3 5">W1435</strain>
    </source>
</reference>